<protein>
    <recommendedName>
        <fullName evidence="9">NADH:quinone oxidoreductase/Mrp antiporter transmembrane domain-containing protein</fullName>
    </recommendedName>
</protein>
<comment type="caution">
    <text evidence="10">The sequence shown here is derived from an EMBL/GenBank/DDBJ whole genome shotgun (WGS) entry which is preliminary data.</text>
</comment>
<evidence type="ECO:0000259" key="9">
    <source>
        <dbReference type="Pfam" id="PF00361"/>
    </source>
</evidence>
<dbReference type="PANTHER" id="PTHR42682">
    <property type="entry name" value="HYDROGENASE-4 COMPONENT F"/>
    <property type="match status" value="1"/>
</dbReference>
<dbReference type="PANTHER" id="PTHR42682:SF5">
    <property type="entry name" value="HYDROGENASE-4 COMPONENT F"/>
    <property type="match status" value="1"/>
</dbReference>
<evidence type="ECO:0000256" key="5">
    <source>
        <dbReference type="ARBA" id="ARBA00023002"/>
    </source>
</evidence>
<dbReference type="InterPro" id="IPR003918">
    <property type="entry name" value="NADH_UbQ_OxRdtase"/>
</dbReference>
<gene>
    <name evidence="10" type="ORF">A3I41_02800</name>
</gene>
<dbReference type="GO" id="GO:0005886">
    <property type="term" value="C:plasma membrane"/>
    <property type="evidence" value="ECO:0007669"/>
    <property type="project" value="UniProtKB-SubCell"/>
</dbReference>
<evidence type="ECO:0000256" key="3">
    <source>
        <dbReference type="ARBA" id="ARBA00022692"/>
    </source>
</evidence>
<evidence type="ECO:0000256" key="7">
    <source>
        <dbReference type="RuleBase" id="RU000320"/>
    </source>
</evidence>
<feature type="transmembrane region" description="Helical" evidence="8">
    <location>
        <begin position="389"/>
        <end position="408"/>
    </location>
</feature>
<feature type="transmembrane region" description="Helical" evidence="8">
    <location>
        <begin position="79"/>
        <end position="98"/>
    </location>
</feature>
<evidence type="ECO:0000256" key="6">
    <source>
        <dbReference type="ARBA" id="ARBA00023136"/>
    </source>
</evidence>
<feature type="transmembrane region" description="Helical" evidence="8">
    <location>
        <begin position="414"/>
        <end position="438"/>
    </location>
</feature>
<evidence type="ECO:0000256" key="4">
    <source>
        <dbReference type="ARBA" id="ARBA00022989"/>
    </source>
</evidence>
<keyword evidence="4 8" id="KW-1133">Transmembrane helix</keyword>
<feature type="transmembrane region" description="Helical" evidence="8">
    <location>
        <begin position="119"/>
        <end position="137"/>
    </location>
</feature>
<evidence type="ECO:0000256" key="8">
    <source>
        <dbReference type="SAM" id="Phobius"/>
    </source>
</evidence>
<keyword evidence="3 7" id="KW-0812">Transmembrane</keyword>
<feature type="transmembrane region" description="Helical" evidence="8">
    <location>
        <begin position="295"/>
        <end position="313"/>
    </location>
</feature>
<evidence type="ECO:0000256" key="1">
    <source>
        <dbReference type="ARBA" id="ARBA00004651"/>
    </source>
</evidence>
<dbReference type="InterPro" id="IPR052175">
    <property type="entry name" value="ComplexI-like_HydComp"/>
</dbReference>
<feature type="transmembrane region" description="Helical" evidence="8">
    <location>
        <begin position="28"/>
        <end position="51"/>
    </location>
</feature>
<dbReference type="EMBL" id="MGEQ01000002">
    <property type="protein sequence ID" value="OGL88011.1"/>
    <property type="molecule type" value="Genomic_DNA"/>
</dbReference>
<organism evidence="10 11">
    <name type="scientific">Candidatus Uhrbacteria bacterium RIFCSPLOWO2_02_FULL_48_18</name>
    <dbReference type="NCBI Taxonomy" id="1802408"/>
    <lineage>
        <taxon>Bacteria</taxon>
        <taxon>Candidatus Uhriibacteriota</taxon>
    </lineage>
</organism>
<dbReference type="Pfam" id="PF00361">
    <property type="entry name" value="Proton_antipo_M"/>
    <property type="match status" value="1"/>
</dbReference>
<comment type="subcellular location">
    <subcellularLocation>
        <location evidence="1">Cell membrane</location>
        <topology evidence="1">Multi-pass membrane protein</topology>
    </subcellularLocation>
    <subcellularLocation>
        <location evidence="7">Membrane</location>
        <topology evidence="7">Multi-pass membrane protein</topology>
    </subcellularLocation>
</comment>
<proteinExistence type="predicted"/>
<feature type="transmembrane region" description="Helical" evidence="8">
    <location>
        <begin position="143"/>
        <end position="161"/>
    </location>
</feature>
<reference evidence="10 11" key="1">
    <citation type="journal article" date="2016" name="Nat. Commun.">
        <title>Thousands of microbial genomes shed light on interconnected biogeochemical processes in an aquifer system.</title>
        <authorList>
            <person name="Anantharaman K."/>
            <person name="Brown C.T."/>
            <person name="Hug L.A."/>
            <person name="Sharon I."/>
            <person name="Castelle C.J."/>
            <person name="Probst A.J."/>
            <person name="Thomas B.C."/>
            <person name="Singh A."/>
            <person name="Wilkins M.J."/>
            <person name="Karaoz U."/>
            <person name="Brodie E.L."/>
            <person name="Williams K.H."/>
            <person name="Hubbard S.S."/>
            <person name="Banfield J.F."/>
        </authorList>
    </citation>
    <scope>NUCLEOTIDE SEQUENCE [LARGE SCALE GENOMIC DNA]</scope>
</reference>
<evidence type="ECO:0000256" key="2">
    <source>
        <dbReference type="ARBA" id="ARBA00022475"/>
    </source>
</evidence>
<dbReference type="AlphaFoldDB" id="A0A1F7VC61"/>
<keyword evidence="5" id="KW-0560">Oxidoreductase</keyword>
<name>A0A1F7VC61_9BACT</name>
<keyword evidence="6 8" id="KW-0472">Membrane</keyword>
<feature type="transmembrane region" description="Helical" evidence="8">
    <location>
        <begin position="173"/>
        <end position="196"/>
    </location>
</feature>
<keyword evidence="2" id="KW-1003">Cell membrane</keyword>
<dbReference type="GO" id="GO:0008137">
    <property type="term" value="F:NADH dehydrogenase (ubiquinone) activity"/>
    <property type="evidence" value="ECO:0007669"/>
    <property type="project" value="InterPro"/>
</dbReference>
<feature type="domain" description="NADH:quinone oxidoreductase/Mrp antiporter transmembrane" evidence="9">
    <location>
        <begin position="137"/>
        <end position="436"/>
    </location>
</feature>
<dbReference type="GO" id="GO:0016491">
    <property type="term" value="F:oxidoreductase activity"/>
    <property type="evidence" value="ECO:0007669"/>
    <property type="project" value="UniProtKB-KW"/>
</dbReference>
<feature type="transmembrane region" description="Helical" evidence="8">
    <location>
        <begin position="216"/>
        <end position="236"/>
    </location>
</feature>
<dbReference type="PRINTS" id="PR01437">
    <property type="entry name" value="NUOXDRDTASE4"/>
</dbReference>
<feature type="transmembrane region" description="Helical" evidence="8">
    <location>
        <begin position="325"/>
        <end position="344"/>
    </location>
</feature>
<dbReference type="GO" id="GO:0042773">
    <property type="term" value="P:ATP synthesis coupled electron transport"/>
    <property type="evidence" value="ECO:0007669"/>
    <property type="project" value="InterPro"/>
</dbReference>
<dbReference type="Proteomes" id="UP000176593">
    <property type="component" value="Unassembled WGS sequence"/>
</dbReference>
<evidence type="ECO:0000313" key="10">
    <source>
        <dbReference type="EMBL" id="OGL88011.1"/>
    </source>
</evidence>
<feature type="transmembrane region" description="Helical" evidence="8">
    <location>
        <begin position="466"/>
        <end position="487"/>
    </location>
</feature>
<accession>A0A1F7VC61</accession>
<dbReference type="InterPro" id="IPR001750">
    <property type="entry name" value="ND/Mrp_TM"/>
</dbReference>
<feature type="transmembrane region" description="Helical" evidence="8">
    <location>
        <begin position="257"/>
        <end position="275"/>
    </location>
</feature>
<sequence length="503" mass="55155">MFIFLNIFLFAAASAFLARTEKQIRMSALFFAVLGSGAFLLLSAVFLSGAFRYGWNVPFAANWFYADRMNLDWLRASSYYVWFMVALISFTYLTAIIASVRYIGEESREHLLTLDKVRLYFFCVPLFILSMLIAVFADHLGVLWIALEGTTLTTTLLVALYRKDASIEAAWKFIILCSVGIGISMIGLLMMVHAGLESGLDVFKAFSYASLREQTGLFPVDAVKLAFVFILVGIGTKVGFVPMHTWLPDAHSKTPSPVSALLSGVLLNVAFFVLLRFKILTDSTLGDSTWTDHLMIGFGLLSVVVAAFFILQPRNYKRMLAYSSVEHMGLMGFASGLGPVGMLALTIHSVFHTLAKSALFFTAGEILLSQKTTKISGVKNLMKKAPITATLFALGILAIIAIPPSGLFTSEFMLVGAGLLSVPWLTIVLLLALSMIAFSMLKSTMIMLYAVDEEGTQESVDHTERFTLTHAVVITQIVLIVLLGLLVTTPTVQNAFTLISQSI</sequence>
<evidence type="ECO:0000313" key="11">
    <source>
        <dbReference type="Proteomes" id="UP000176593"/>
    </source>
</evidence>